<dbReference type="SUPFAM" id="SSF53901">
    <property type="entry name" value="Thiolase-like"/>
    <property type="match status" value="1"/>
</dbReference>
<dbReference type="OrthoDB" id="7061549at2"/>
<reference evidence="2 3" key="1">
    <citation type="submission" date="2016-12" db="EMBL/GenBank/DDBJ databases">
        <title>The draft genome sequence of Actinophytocola xinjiangensis.</title>
        <authorList>
            <person name="Wang W."/>
            <person name="Yuan L."/>
        </authorList>
    </citation>
    <scope>NUCLEOTIDE SEQUENCE [LARGE SCALE GENOMIC DNA]</scope>
    <source>
        <strain evidence="2 3">CGMCC 4.4663</strain>
    </source>
</reference>
<dbReference type="InterPro" id="IPR016039">
    <property type="entry name" value="Thiolase-like"/>
</dbReference>
<dbReference type="InterPro" id="IPR014030">
    <property type="entry name" value="Ketoacyl_synth_N"/>
</dbReference>
<dbReference type="Pfam" id="PF00109">
    <property type="entry name" value="ketoacyl-synt"/>
    <property type="match status" value="1"/>
</dbReference>
<evidence type="ECO:0000259" key="1">
    <source>
        <dbReference type="Pfam" id="PF00109"/>
    </source>
</evidence>
<comment type="caution">
    <text evidence="2">The sequence shown here is derived from an EMBL/GenBank/DDBJ whole genome shotgun (WGS) entry which is preliminary data.</text>
</comment>
<name>A0A7Z0WKQ8_9PSEU</name>
<organism evidence="2 3">
    <name type="scientific">Actinophytocola xinjiangensis</name>
    <dbReference type="NCBI Taxonomy" id="485602"/>
    <lineage>
        <taxon>Bacteria</taxon>
        <taxon>Bacillati</taxon>
        <taxon>Actinomycetota</taxon>
        <taxon>Actinomycetes</taxon>
        <taxon>Pseudonocardiales</taxon>
        <taxon>Pseudonocardiaceae</taxon>
    </lineage>
</organism>
<keyword evidence="3" id="KW-1185">Reference proteome</keyword>
<dbReference type="EMBL" id="MSIF01000010">
    <property type="protein sequence ID" value="OLF09108.1"/>
    <property type="molecule type" value="Genomic_DNA"/>
</dbReference>
<evidence type="ECO:0000313" key="2">
    <source>
        <dbReference type="EMBL" id="OLF09108.1"/>
    </source>
</evidence>
<dbReference type="GO" id="GO:0016746">
    <property type="term" value="F:acyltransferase activity"/>
    <property type="evidence" value="ECO:0007669"/>
    <property type="project" value="InterPro"/>
</dbReference>
<proteinExistence type="predicted"/>
<sequence>MNAGIVISGWSAVSAYGQGRDAFVAGVRSGAGTDHRVPGFSPKEALGRKGTRSMDRVTGLAVSAVGTLLAGTDTGPGPTGLVLTTTTGSAESMMEFTRSGLEADLPYQVEPSRFPNTVMNCAAGQCAIWHDLTGPNTTVAGGHAVGLHALTIARRLLATGRAERVLCGGVEEHSGAREAIETHAAGVAAPLGEGCAVHVVERAGAVGPGRRVLAEVLTVETGVAADGDLAAALRLRVDRALRRVDPGQVWAVAPCGARGPAGRHEAEVLDALLPAATRIPVAERLGDLSAASVPFQLAAVLATAEHDPTAAGRLAVVTAVEHTGAVACGLLRIAAAPSVEVHP</sequence>
<accession>A0A7Z0WKQ8</accession>
<protein>
    <recommendedName>
        <fullName evidence="1">Beta-ketoacyl synthase-like N-terminal domain-containing protein</fullName>
    </recommendedName>
</protein>
<dbReference type="Proteomes" id="UP000185696">
    <property type="component" value="Unassembled WGS sequence"/>
</dbReference>
<gene>
    <name evidence="2" type="ORF">BLA60_21250</name>
</gene>
<dbReference type="AlphaFoldDB" id="A0A7Z0WKQ8"/>
<feature type="domain" description="Beta-ketoacyl synthase-like N-terminal" evidence="1">
    <location>
        <begin position="34"/>
        <end position="191"/>
    </location>
</feature>
<evidence type="ECO:0000313" key="3">
    <source>
        <dbReference type="Proteomes" id="UP000185696"/>
    </source>
</evidence>
<dbReference type="RefSeq" id="WP_075134698.1">
    <property type="nucleotide sequence ID" value="NZ_MSIF01000010.1"/>
</dbReference>
<dbReference type="Gene3D" id="3.40.47.10">
    <property type="match status" value="1"/>
</dbReference>